<protein>
    <submittedName>
        <fullName evidence="9">BMP family ABC transporter substrate-binding protein</fullName>
    </submittedName>
</protein>
<keyword evidence="5" id="KW-0472">Membrane</keyword>
<comment type="subcellular location">
    <subcellularLocation>
        <location evidence="1">Cell membrane</location>
        <topology evidence="1">Lipid-anchor</topology>
    </subcellularLocation>
</comment>
<keyword evidence="6" id="KW-0449">Lipoprotein</keyword>
<evidence type="ECO:0000259" key="8">
    <source>
        <dbReference type="Pfam" id="PF02608"/>
    </source>
</evidence>
<sequence length="356" mass="39267">MKSDGILKLQKLVNRLCKSPPNRRLPTILISALVASPTALATTQAFKPLVLFPAELYKGSYSQLINNGISRFEEQTGVTVKRIRIERDNALYVEELNKAASEGYSPIIVQDSNTINSFGRIARQHPSTRFISLDISYHVPNILGLTFNHAEGSYVIGYLAGMKTESNKVGFIGGLDIPVINNFKCGFELGIKDSNPRVILSTQYINNGALSWSDTHTAHSMSVDMLNSGIDIIYPAAGYSSVGVMDAVKERTENGQPSYSFGVDYNYSDKYPHTSLASLEKKVDIAVFAALMQLKNEIWNGNRKHFGIKQGVINVIVNPNTPKLSPEDKKIVDKLIIELKGKNNAISQRIAQNCQS</sequence>
<accession>A0ABV4N8X2</accession>
<evidence type="ECO:0000313" key="9">
    <source>
        <dbReference type="EMBL" id="MFA0567854.1"/>
    </source>
</evidence>
<evidence type="ECO:0000256" key="5">
    <source>
        <dbReference type="ARBA" id="ARBA00023136"/>
    </source>
</evidence>
<dbReference type="RefSeq" id="WP_137372157.1">
    <property type="nucleotide sequence ID" value="NZ_AP025491.1"/>
</dbReference>
<evidence type="ECO:0000256" key="1">
    <source>
        <dbReference type="ARBA" id="ARBA00004193"/>
    </source>
</evidence>
<dbReference type="PANTHER" id="PTHR34296:SF2">
    <property type="entry name" value="ABC TRANSPORTER GUANOSINE-BINDING PROTEIN NUPN"/>
    <property type="match status" value="1"/>
</dbReference>
<dbReference type="Proteomes" id="UP001570417">
    <property type="component" value="Unassembled WGS sequence"/>
</dbReference>
<feature type="signal peptide" evidence="7">
    <location>
        <begin position="1"/>
        <end position="41"/>
    </location>
</feature>
<dbReference type="InterPro" id="IPR050957">
    <property type="entry name" value="BMP_lipoprotein"/>
</dbReference>
<dbReference type="SUPFAM" id="SSF53822">
    <property type="entry name" value="Periplasmic binding protein-like I"/>
    <property type="match status" value="1"/>
</dbReference>
<organism evidence="9 10">
    <name type="scientific">Vibrio gallaecicus</name>
    <dbReference type="NCBI Taxonomy" id="552386"/>
    <lineage>
        <taxon>Bacteria</taxon>
        <taxon>Pseudomonadati</taxon>
        <taxon>Pseudomonadota</taxon>
        <taxon>Gammaproteobacteria</taxon>
        <taxon>Vibrionales</taxon>
        <taxon>Vibrionaceae</taxon>
        <taxon>Vibrio</taxon>
    </lineage>
</organism>
<keyword evidence="3" id="KW-1003">Cell membrane</keyword>
<evidence type="ECO:0000256" key="3">
    <source>
        <dbReference type="ARBA" id="ARBA00022475"/>
    </source>
</evidence>
<comment type="similarity">
    <text evidence="2">Belongs to the BMP lipoprotein family.</text>
</comment>
<evidence type="ECO:0000256" key="6">
    <source>
        <dbReference type="ARBA" id="ARBA00023288"/>
    </source>
</evidence>
<dbReference type="InterPro" id="IPR028082">
    <property type="entry name" value="Peripla_BP_I"/>
</dbReference>
<evidence type="ECO:0000256" key="4">
    <source>
        <dbReference type="ARBA" id="ARBA00022729"/>
    </source>
</evidence>
<dbReference type="EMBL" id="JBFRUW010000016">
    <property type="protein sequence ID" value="MFA0567854.1"/>
    <property type="molecule type" value="Genomic_DNA"/>
</dbReference>
<dbReference type="CDD" id="cd06354">
    <property type="entry name" value="PBP1_PrnA-like"/>
    <property type="match status" value="1"/>
</dbReference>
<dbReference type="Gene3D" id="3.40.50.2300">
    <property type="match status" value="2"/>
</dbReference>
<gene>
    <name evidence="9" type="ORF">AB4566_06170</name>
</gene>
<dbReference type="PANTHER" id="PTHR34296">
    <property type="entry name" value="TRANSCRIPTIONAL ACTIVATOR PROTEIN MED"/>
    <property type="match status" value="1"/>
</dbReference>
<keyword evidence="4 7" id="KW-0732">Signal</keyword>
<feature type="chain" id="PRO_5046358030" evidence="7">
    <location>
        <begin position="42"/>
        <end position="356"/>
    </location>
</feature>
<name>A0ABV4N8X2_9VIBR</name>
<evidence type="ECO:0000256" key="7">
    <source>
        <dbReference type="SAM" id="SignalP"/>
    </source>
</evidence>
<feature type="domain" description="ABC transporter substrate-binding protein PnrA-like" evidence="8">
    <location>
        <begin position="50"/>
        <end position="331"/>
    </location>
</feature>
<evidence type="ECO:0000256" key="2">
    <source>
        <dbReference type="ARBA" id="ARBA00008610"/>
    </source>
</evidence>
<reference evidence="9 10" key="1">
    <citation type="journal article" date="2024" name="ISME J.">
        <title>Tailless and filamentous prophages are predominant in marine Vibrio.</title>
        <authorList>
            <person name="Steensen K."/>
            <person name="Seneca J."/>
            <person name="Bartlau N."/>
            <person name="Yu X.A."/>
            <person name="Hussain F.A."/>
            <person name="Polz M.F."/>
        </authorList>
    </citation>
    <scope>NUCLEOTIDE SEQUENCE [LARGE SCALE GENOMIC DNA]</scope>
    <source>
        <strain evidence="9 10">10N.222.51.A1</strain>
    </source>
</reference>
<proteinExistence type="inferred from homology"/>
<evidence type="ECO:0000313" key="10">
    <source>
        <dbReference type="Proteomes" id="UP001570417"/>
    </source>
</evidence>
<dbReference type="Pfam" id="PF02608">
    <property type="entry name" value="Bmp"/>
    <property type="match status" value="1"/>
</dbReference>
<comment type="caution">
    <text evidence="9">The sequence shown here is derived from an EMBL/GenBank/DDBJ whole genome shotgun (WGS) entry which is preliminary data.</text>
</comment>
<dbReference type="InterPro" id="IPR003760">
    <property type="entry name" value="PnrA-like"/>
</dbReference>
<keyword evidence="10" id="KW-1185">Reference proteome</keyword>